<dbReference type="SUPFAM" id="SSF110857">
    <property type="entry name" value="Gamma-glutamyl cyclotransferase-like"/>
    <property type="match status" value="1"/>
</dbReference>
<dbReference type="InterPro" id="IPR036568">
    <property type="entry name" value="GGCT-like_sf"/>
</dbReference>
<sequence length="223" mass="25568">MEESQIPMEDNKEESDLTWVFCYGSNHPEQISRRLKVPLAKVLEKCRACSAKGYIRAFMGISKKWDETSPSTIIKSTNKARLNSPVLKDSSDEFKAFAYGMTSEELSMMDKWEGVPFQYKREEITLTGKDGVEFEGLAYIKVSDERFVYPSEKYLEACGKTIMAYWYLPPKTSESDIKSPTESYFSVGFEVVNATTGEKEGEYESKISYDQDTCDYILNDLYD</sequence>
<proteinExistence type="predicted"/>
<evidence type="ECO:0000313" key="3">
    <source>
        <dbReference type="Proteomes" id="UP001295684"/>
    </source>
</evidence>
<protein>
    <recommendedName>
        <fullName evidence="1">Gamma-glutamylcyclotransferase AIG2-like domain-containing protein</fullName>
    </recommendedName>
</protein>
<comment type="caution">
    <text evidence="2">The sequence shown here is derived from an EMBL/GenBank/DDBJ whole genome shotgun (WGS) entry which is preliminary data.</text>
</comment>
<name>A0AAD1XXY7_EUPCR</name>
<organism evidence="2 3">
    <name type="scientific">Euplotes crassus</name>
    <dbReference type="NCBI Taxonomy" id="5936"/>
    <lineage>
        <taxon>Eukaryota</taxon>
        <taxon>Sar</taxon>
        <taxon>Alveolata</taxon>
        <taxon>Ciliophora</taxon>
        <taxon>Intramacronucleata</taxon>
        <taxon>Spirotrichea</taxon>
        <taxon>Hypotrichia</taxon>
        <taxon>Euplotida</taxon>
        <taxon>Euplotidae</taxon>
        <taxon>Moneuplotes</taxon>
    </lineage>
</organism>
<dbReference type="InterPro" id="IPR013024">
    <property type="entry name" value="GGCT-like"/>
</dbReference>
<dbReference type="AlphaFoldDB" id="A0AAD1XXY7"/>
<feature type="domain" description="Gamma-glutamylcyclotransferase AIG2-like" evidence="1">
    <location>
        <begin position="83"/>
        <end position="145"/>
    </location>
</feature>
<gene>
    <name evidence="2" type="ORF">ECRASSUSDP1_LOCUS21677</name>
</gene>
<accession>A0AAD1XXY7</accession>
<reference evidence="2" key="1">
    <citation type="submission" date="2023-07" db="EMBL/GenBank/DDBJ databases">
        <authorList>
            <consortium name="AG Swart"/>
            <person name="Singh M."/>
            <person name="Singh A."/>
            <person name="Seah K."/>
            <person name="Emmerich C."/>
        </authorList>
    </citation>
    <scope>NUCLEOTIDE SEQUENCE</scope>
    <source>
        <strain evidence="2">DP1</strain>
    </source>
</reference>
<dbReference type="Proteomes" id="UP001295684">
    <property type="component" value="Unassembled WGS sequence"/>
</dbReference>
<dbReference type="EMBL" id="CAMPGE010022187">
    <property type="protein sequence ID" value="CAI2380245.1"/>
    <property type="molecule type" value="Genomic_DNA"/>
</dbReference>
<keyword evidence="3" id="KW-1185">Reference proteome</keyword>
<dbReference type="Pfam" id="PF06094">
    <property type="entry name" value="GGACT"/>
    <property type="match status" value="1"/>
</dbReference>
<dbReference type="CDD" id="cd06661">
    <property type="entry name" value="GGCT_like"/>
    <property type="match status" value="1"/>
</dbReference>
<evidence type="ECO:0000259" key="1">
    <source>
        <dbReference type="Pfam" id="PF06094"/>
    </source>
</evidence>
<dbReference type="Gene3D" id="3.10.490.10">
    <property type="entry name" value="Gamma-glutamyl cyclotransferase-like"/>
    <property type="match status" value="1"/>
</dbReference>
<dbReference type="InterPro" id="IPR009288">
    <property type="entry name" value="AIG2-like_dom"/>
</dbReference>
<evidence type="ECO:0000313" key="2">
    <source>
        <dbReference type="EMBL" id="CAI2380245.1"/>
    </source>
</evidence>